<dbReference type="InterPro" id="IPR036390">
    <property type="entry name" value="WH_DNA-bd_sf"/>
</dbReference>
<evidence type="ECO:0000256" key="3">
    <source>
        <dbReference type="ARBA" id="ARBA00023125"/>
    </source>
</evidence>
<feature type="domain" description="HTH lysR-type" evidence="5">
    <location>
        <begin position="2"/>
        <end position="59"/>
    </location>
</feature>
<dbReference type="AlphaFoldDB" id="A0A919IS73"/>
<reference evidence="6" key="1">
    <citation type="submission" date="2021-01" db="EMBL/GenBank/DDBJ databases">
        <title>Whole genome shotgun sequence of Actinoplanes cyaneus NBRC 14990.</title>
        <authorList>
            <person name="Komaki H."/>
            <person name="Tamura T."/>
        </authorList>
    </citation>
    <scope>NUCLEOTIDE SEQUENCE</scope>
    <source>
        <strain evidence="6">NBRC 14990</strain>
    </source>
</reference>
<dbReference type="InterPro" id="IPR000847">
    <property type="entry name" value="LysR_HTH_N"/>
</dbReference>
<evidence type="ECO:0000256" key="1">
    <source>
        <dbReference type="ARBA" id="ARBA00009437"/>
    </source>
</evidence>
<dbReference type="SUPFAM" id="SSF46785">
    <property type="entry name" value="Winged helix' DNA-binding domain"/>
    <property type="match status" value="1"/>
</dbReference>
<protein>
    <submittedName>
        <fullName evidence="6">LysR family transcriptional regulator</fullName>
    </submittedName>
</protein>
<evidence type="ECO:0000259" key="5">
    <source>
        <dbReference type="PROSITE" id="PS50931"/>
    </source>
</evidence>
<dbReference type="EMBL" id="BOMH01000074">
    <property type="protein sequence ID" value="GID70473.1"/>
    <property type="molecule type" value="Genomic_DNA"/>
</dbReference>
<dbReference type="InterPro" id="IPR005119">
    <property type="entry name" value="LysR_subst-bd"/>
</dbReference>
<comment type="caution">
    <text evidence="6">The sequence shown here is derived from an EMBL/GenBank/DDBJ whole genome shotgun (WGS) entry which is preliminary data.</text>
</comment>
<dbReference type="Gene3D" id="3.40.190.10">
    <property type="entry name" value="Periplasmic binding protein-like II"/>
    <property type="match status" value="2"/>
</dbReference>
<keyword evidence="2" id="KW-0805">Transcription regulation</keyword>
<evidence type="ECO:0000313" key="6">
    <source>
        <dbReference type="EMBL" id="GID70473.1"/>
    </source>
</evidence>
<dbReference type="Pfam" id="PF03466">
    <property type="entry name" value="LysR_substrate"/>
    <property type="match status" value="1"/>
</dbReference>
<dbReference type="RefSeq" id="WP_203754301.1">
    <property type="nucleotide sequence ID" value="NZ_BAAAUC010000056.1"/>
</dbReference>
<dbReference type="PANTHER" id="PTHR30346">
    <property type="entry name" value="TRANSCRIPTIONAL DUAL REGULATOR HCAR-RELATED"/>
    <property type="match status" value="1"/>
</dbReference>
<evidence type="ECO:0000313" key="7">
    <source>
        <dbReference type="Proteomes" id="UP000619479"/>
    </source>
</evidence>
<name>A0A919IS73_9ACTN</name>
<proteinExistence type="inferred from homology"/>
<evidence type="ECO:0000256" key="4">
    <source>
        <dbReference type="ARBA" id="ARBA00023163"/>
    </source>
</evidence>
<dbReference type="GO" id="GO:0003700">
    <property type="term" value="F:DNA-binding transcription factor activity"/>
    <property type="evidence" value="ECO:0007669"/>
    <property type="project" value="InterPro"/>
</dbReference>
<dbReference type="GO" id="GO:0032993">
    <property type="term" value="C:protein-DNA complex"/>
    <property type="evidence" value="ECO:0007669"/>
    <property type="project" value="TreeGrafter"/>
</dbReference>
<dbReference type="InterPro" id="IPR036388">
    <property type="entry name" value="WH-like_DNA-bd_sf"/>
</dbReference>
<keyword evidence="3" id="KW-0238">DNA-binding</keyword>
<dbReference type="PANTHER" id="PTHR30346:SF29">
    <property type="entry name" value="LYSR SUBSTRATE-BINDING"/>
    <property type="match status" value="1"/>
</dbReference>
<accession>A0A919IS73</accession>
<keyword evidence="4" id="KW-0804">Transcription</keyword>
<dbReference type="PROSITE" id="PS50931">
    <property type="entry name" value="HTH_LYSR"/>
    <property type="match status" value="1"/>
</dbReference>
<evidence type="ECO:0000256" key="2">
    <source>
        <dbReference type="ARBA" id="ARBA00023015"/>
    </source>
</evidence>
<gene>
    <name evidence="6" type="ORF">Acy02nite_83540</name>
</gene>
<dbReference type="Pfam" id="PF00126">
    <property type="entry name" value="HTH_1"/>
    <property type="match status" value="1"/>
</dbReference>
<dbReference type="CDD" id="cd08423">
    <property type="entry name" value="PBP2_LTTR_like_6"/>
    <property type="match status" value="1"/>
</dbReference>
<sequence length="287" mass="29840">MLDVRKLSLLCDLERLGTIAAVAQARTYTPSAVSQQLSALERETGLALLERTGRRVTFTPAGRVLARHAATVLAALEETGAALAALRTGPAGPLRIGAFPTAVRTLLPPALVALGREHPALELMVTEVDPADAPAALRERRLDVALLTDYDVAPGDVDPDLDSVPLLDETVFLAVPAAGDCATLGDARDQPWILASEGTQCHEATLRACAAHGYTPRVRHRADDFATVLALVGAGQGVSLVPGLAAGQATGVRLVALSLRRRTRIAYRKGAAGHPSVAALVATLTGG</sequence>
<dbReference type="Proteomes" id="UP000619479">
    <property type="component" value="Unassembled WGS sequence"/>
</dbReference>
<keyword evidence="7" id="KW-1185">Reference proteome</keyword>
<dbReference type="GO" id="GO:0003677">
    <property type="term" value="F:DNA binding"/>
    <property type="evidence" value="ECO:0007669"/>
    <property type="project" value="UniProtKB-KW"/>
</dbReference>
<comment type="similarity">
    <text evidence="1">Belongs to the LysR transcriptional regulatory family.</text>
</comment>
<organism evidence="6 7">
    <name type="scientific">Actinoplanes cyaneus</name>
    <dbReference type="NCBI Taxonomy" id="52696"/>
    <lineage>
        <taxon>Bacteria</taxon>
        <taxon>Bacillati</taxon>
        <taxon>Actinomycetota</taxon>
        <taxon>Actinomycetes</taxon>
        <taxon>Micromonosporales</taxon>
        <taxon>Micromonosporaceae</taxon>
        <taxon>Actinoplanes</taxon>
    </lineage>
</organism>
<dbReference type="Gene3D" id="1.10.10.10">
    <property type="entry name" value="Winged helix-like DNA-binding domain superfamily/Winged helix DNA-binding domain"/>
    <property type="match status" value="1"/>
</dbReference>
<dbReference type="SUPFAM" id="SSF53850">
    <property type="entry name" value="Periplasmic binding protein-like II"/>
    <property type="match status" value="1"/>
</dbReference>